<dbReference type="EMBL" id="AY183910">
    <property type="protein sequence ID" value="AAO24664.1"/>
    <property type="molecule type" value="Genomic_DNA"/>
</dbReference>
<dbReference type="GO" id="GO:0015078">
    <property type="term" value="F:proton transmembrane transporter activity"/>
    <property type="evidence" value="ECO:0007669"/>
    <property type="project" value="InterPro"/>
</dbReference>
<keyword evidence="10" id="KW-0472">Membrane</keyword>
<accession>Q85S44</accession>
<evidence type="ECO:0000256" key="1">
    <source>
        <dbReference type="ARBA" id="ARBA00004304"/>
    </source>
</evidence>
<evidence type="ECO:0000256" key="8">
    <source>
        <dbReference type="ARBA" id="ARBA00023065"/>
    </source>
</evidence>
<evidence type="ECO:0000256" key="6">
    <source>
        <dbReference type="ARBA" id="ARBA00022781"/>
    </source>
</evidence>
<evidence type="ECO:0000256" key="9">
    <source>
        <dbReference type="ARBA" id="ARBA00023128"/>
    </source>
</evidence>
<proteinExistence type="inferred from homology"/>
<dbReference type="GO" id="GO:0015986">
    <property type="term" value="P:proton motive force-driven ATP synthesis"/>
    <property type="evidence" value="ECO:0007669"/>
    <property type="project" value="InterPro"/>
</dbReference>
<dbReference type="AlphaFoldDB" id="Q85S44"/>
<geneLocation type="mitochondrion" evidence="15"/>
<evidence type="ECO:0000256" key="4">
    <source>
        <dbReference type="ARBA" id="ARBA00022547"/>
    </source>
</evidence>
<dbReference type="InterPro" id="IPR001421">
    <property type="entry name" value="ATP8_metazoa"/>
</dbReference>
<evidence type="ECO:0000313" key="15">
    <source>
        <dbReference type="EMBL" id="AAO24664.1"/>
    </source>
</evidence>
<evidence type="ECO:0000256" key="5">
    <source>
        <dbReference type="ARBA" id="ARBA00022692"/>
    </source>
</evidence>
<evidence type="ECO:0000256" key="13">
    <source>
        <dbReference type="ARBA" id="ARBA00064647"/>
    </source>
</evidence>
<keyword evidence="7" id="KW-1133">Transmembrane helix</keyword>
<keyword evidence="8 14" id="KW-0406">Ion transport</keyword>
<dbReference type="InterPro" id="IPR050635">
    <property type="entry name" value="ATPase_protein_8"/>
</dbReference>
<dbReference type="GO" id="GO:0031966">
    <property type="term" value="C:mitochondrial membrane"/>
    <property type="evidence" value="ECO:0007669"/>
    <property type="project" value="UniProtKB-SubCell"/>
</dbReference>
<evidence type="ECO:0000256" key="12">
    <source>
        <dbReference type="ARBA" id="ARBA00053067"/>
    </source>
</evidence>
<evidence type="ECO:0000256" key="3">
    <source>
        <dbReference type="ARBA" id="ARBA00022448"/>
    </source>
</evidence>
<evidence type="ECO:0000256" key="2">
    <source>
        <dbReference type="ARBA" id="ARBA00008892"/>
    </source>
</evidence>
<dbReference type="Pfam" id="PF00895">
    <property type="entry name" value="ATP-synt_8"/>
    <property type="match status" value="1"/>
</dbReference>
<evidence type="ECO:0000256" key="7">
    <source>
        <dbReference type="ARBA" id="ARBA00022989"/>
    </source>
</evidence>
<comment type="subcellular location">
    <subcellularLocation>
        <location evidence="1 14">Mitochondrion membrane</location>
        <topology evidence="1 14">Single-pass membrane protein</topology>
    </subcellularLocation>
</comment>
<evidence type="ECO:0000256" key="14">
    <source>
        <dbReference type="RuleBase" id="RU003661"/>
    </source>
</evidence>
<dbReference type="PANTHER" id="PTHR39937:SF1">
    <property type="entry name" value="ATP SYNTHASE PROTEIN 8"/>
    <property type="match status" value="1"/>
</dbReference>
<evidence type="ECO:0000256" key="10">
    <source>
        <dbReference type="ARBA" id="ARBA00023136"/>
    </source>
</evidence>
<evidence type="ECO:0000256" key="11">
    <source>
        <dbReference type="ARBA" id="ARBA00023310"/>
    </source>
</evidence>
<keyword evidence="11" id="KW-0066">ATP synthesis</keyword>
<dbReference type="GO" id="GO:0045259">
    <property type="term" value="C:proton-transporting ATP synthase complex"/>
    <property type="evidence" value="ECO:0007669"/>
    <property type="project" value="UniProtKB-KW"/>
</dbReference>
<reference evidence="15" key="1">
    <citation type="submission" date="2002-11" db="EMBL/GenBank/DDBJ databases">
        <title>Scleropages formosus ATPase 6 and ATPase 8 sequences.</title>
        <authorList>
            <person name="Tang P.Y."/>
        </authorList>
    </citation>
    <scope>NUCLEOTIDE SEQUENCE</scope>
    <source>
        <strain evidence="15">Green</strain>
    </source>
</reference>
<organism evidence="15">
    <name type="scientific">Scleropages formosus</name>
    <name type="common">Asian bonytongue</name>
    <name type="synonym">Osteoglossum formosum</name>
    <dbReference type="NCBI Taxonomy" id="113540"/>
    <lineage>
        <taxon>Eukaryota</taxon>
        <taxon>Metazoa</taxon>
        <taxon>Chordata</taxon>
        <taxon>Craniata</taxon>
        <taxon>Vertebrata</taxon>
        <taxon>Euteleostomi</taxon>
        <taxon>Actinopterygii</taxon>
        <taxon>Neopterygii</taxon>
        <taxon>Teleostei</taxon>
        <taxon>Osteoglossocephala</taxon>
        <taxon>Osteoglossomorpha</taxon>
        <taxon>Osteoglossiformes</taxon>
        <taxon>Osteoglossidae</taxon>
        <taxon>Scleropages</taxon>
    </lineage>
</organism>
<keyword evidence="9 14" id="KW-0496">Mitochondrion</keyword>
<keyword evidence="3 14" id="KW-0813">Transport</keyword>
<keyword evidence="6 14" id="KW-0375">Hydrogen ion transport</keyword>
<name>Q85S44_SCLFO</name>
<comment type="function">
    <text evidence="12">Subunit 8, of the mitochondrial membrane ATP synthase complex (F(1)F(0) ATP synthase or Complex V) that produces ATP from ADP in the presence of a proton gradient across the membrane which is generated by electron transport complexes of the respiratory chain. ATP synthase complex consist of a soluble F(1) head domain - the catalytic core - and a membrane F(1) domain - the membrane proton channel. These two domains are linked by a central stalk rotating inside the F(1) region and a stationary peripheral stalk. During catalysis, ATP synthesis in the catalytic domain of F(1) is coupled via a rotary mechanism of the central stalk subunits to proton translocation. In vivo, can only synthesize ATP although its ATP hydrolase activity can be activated artificially in vitro. Part of the complex F(0) domain.</text>
</comment>
<protein>
    <recommendedName>
        <fullName evidence="14">ATP synthase complex subunit 8</fullName>
    </recommendedName>
</protein>
<keyword evidence="5 14" id="KW-0812">Transmembrane</keyword>
<keyword evidence="4 14" id="KW-0138">CF(0)</keyword>
<sequence>MPQLNPSPWLLILLFSWLILLTTVFPKIMRHRFTNEPATQTTKKHHPTPWNWPWH</sequence>
<comment type="similarity">
    <text evidence="2 14">Belongs to the ATPase protein 8 family.</text>
</comment>
<comment type="subunit">
    <text evidence="13">Component of the ATP synthase complex composed at least of ATP5F1A/subunit alpha, ATP5F1B/subunit beta, ATP5MC1/subunit c (homooctomer), MT-ATP6/subunit a, MT-ATP8/subunit 8, ATP5ME/subunit e, ATP5MF/subunit f, ATP5MG/subunit g, ATP5MK/subunit k, ATP5MJ/subunit j, ATP5F1C/subunit gamma, ATP5F1D/subunit delta, ATP5F1E/subunit epsilon, ATP5PF/subunit F6, ATP5PB/subunit b, ATP5PD/subunit d, ATP5PO/subunit OSCP. ATP synthase complex consists of a soluble F(1) head domain (subunits alpha(3) and beta(3)) - the catalytic core - and a membrane F(0) domain - the membrane proton channel (subunits c, a, 8, e, f, g, k and j). These two domains are linked by a central stalk (subunits gamma, delta, and epsilon) rotating inside the F1 region and a stationary peripheral stalk (subunits F6, b, d, and OSCP).</text>
</comment>
<dbReference type="PANTHER" id="PTHR39937">
    <property type="entry name" value="ATP SYNTHASE PROTEIN 8"/>
    <property type="match status" value="1"/>
</dbReference>